<comment type="caution">
    <text evidence="1">The sequence shown here is derived from an EMBL/GenBank/DDBJ whole genome shotgun (WGS) entry which is preliminary data.</text>
</comment>
<accession>A0AAV5N731</accession>
<proteinExistence type="predicted"/>
<dbReference type="AlphaFoldDB" id="A0AAV5N731"/>
<keyword evidence="2" id="KW-1185">Reference proteome</keyword>
<evidence type="ECO:0000313" key="2">
    <source>
        <dbReference type="Proteomes" id="UP001058124"/>
    </source>
</evidence>
<dbReference type="Proteomes" id="UP001058124">
    <property type="component" value="Unassembled WGS sequence"/>
</dbReference>
<name>A0AAV5N731_9GAMM</name>
<organism evidence="1 2">
    <name type="scientific">Leminorella grimontii</name>
    <dbReference type="NCBI Taxonomy" id="82981"/>
    <lineage>
        <taxon>Bacteria</taxon>
        <taxon>Pseudomonadati</taxon>
        <taxon>Pseudomonadota</taxon>
        <taxon>Gammaproteobacteria</taxon>
        <taxon>Enterobacterales</taxon>
        <taxon>Budviciaceae</taxon>
        <taxon>Leminorella</taxon>
    </lineage>
</organism>
<evidence type="ECO:0000313" key="1">
    <source>
        <dbReference type="EMBL" id="GKX56678.1"/>
    </source>
</evidence>
<protein>
    <submittedName>
        <fullName evidence="1">Uncharacterized protein</fullName>
    </submittedName>
</protein>
<sequence length="60" mass="7212">MYECLIILVIGRGEIISHVLDGCFVFLKYVNFVLLIIRWVNELLYYFMGEIFNKEKYSLE</sequence>
<gene>
    <name evidence="1" type="ORF">SOASR030_27900</name>
</gene>
<dbReference type="EMBL" id="BRLH01000007">
    <property type="protein sequence ID" value="GKX56678.1"/>
    <property type="molecule type" value="Genomic_DNA"/>
</dbReference>
<reference evidence="1" key="1">
    <citation type="submission" date="2022-06" db="EMBL/GenBank/DDBJ databases">
        <title>Draft genome sequences of Leminorella grimontii str. JCM5902.</title>
        <authorList>
            <person name="Wakabayashi Y."/>
            <person name="Kojima K."/>
        </authorList>
    </citation>
    <scope>NUCLEOTIDE SEQUENCE</scope>
    <source>
        <strain evidence="1">JCM 5902</strain>
    </source>
</reference>